<proteinExistence type="predicted"/>
<organism evidence="2 3">
    <name type="scientific">Streptomyces paradoxus</name>
    <dbReference type="NCBI Taxonomy" id="66375"/>
    <lineage>
        <taxon>Bacteria</taxon>
        <taxon>Bacillati</taxon>
        <taxon>Actinomycetota</taxon>
        <taxon>Actinomycetes</taxon>
        <taxon>Kitasatosporales</taxon>
        <taxon>Streptomycetaceae</taxon>
        <taxon>Streptomyces</taxon>
    </lineage>
</organism>
<gene>
    <name evidence="2" type="ORF">HNR57_000212</name>
</gene>
<dbReference type="AlphaFoldDB" id="A0A7W9WEQ2"/>
<feature type="compositionally biased region" description="Basic residues" evidence="1">
    <location>
        <begin position="10"/>
        <end position="20"/>
    </location>
</feature>
<comment type="caution">
    <text evidence="2">The sequence shown here is derived from an EMBL/GenBank/DDBJ whole genome shotgun (WGS) entry which is preliminary data.</text>
</comment>
<evidence type="ECO:0000313" key="3">
    <source>
        <dbReference type="Proteomes" id="UP000591537"/>
    </source>
</evidence>
<reference evidence="2 3" key="1">
    <citation type="submission" date="2020-08" db="EMBL/GenBank/DDBJ databases">
        <title>Genomic Encyclopedia of Type Strains, Phase IV (KMG-IV): sequencing the most valuable type-strain genomes for metagenomic binning, comparative biology and taxonomic classification.</title>
        <authorList>
            <person name="Goeker M."/>
        </authorList>
    </citation>
    <scope>NUCLEOTIDE SEQUENCE [LARGE SCALE GENOMIC DNA]</scope>
    <source>
        <strain evidence="2 3">DSM 43350</strain>
    </source>
</reference>
<feature type="region of interest" description="Disordered" evidence="1">
    <location>
        <begin position="1"/>
        <end position="20"/>
    </location>
</feature>
<name>A0A7W9WEQ2_9ACTN</name>
<evidence type="ECO:0000313" key="2">
    <source>
        <dbReference type="EMBL" id="MBB6074328.1"/>
    </source>
</evidence>
<evidence type="ECO:0000256" key="1">
    <source>
        <dbReference type="SAM" id="MobiDB-lite"/>
    </source>
</evidence>
<protein>
    <recommendedName>
        <fullName evidence="4">Lipoprotein</fullName>
    </recommendedName>
</protein>
<sequence length="164" mass="17314">MSQQQPPVRSTRRSPSRVHRPRALAAAGVLVVLPLLTACGGDGDKDAGGKAAPRVTAAPAAGVVAPAKVEVIAGLTGCKAKIRIDADELRQGLCRTKKADYLITTFPEEKLKETWLESARVYGGKYLVGTRWVVSAKPALLESLRAKLGGTIRELRGIGPKPPG</sequence>
<evidence type="ECO:0008006" key="4">
    <source>
        <dbReference type="Google" id="ProtNLM"/>
    </source>
</evidence>
<keyword evidence="3" id="KW-1185">Reference proteome</keyword>
<dbReference type="EMBL" id="JACHGV010000001">
    <property type="protein sequence ID" value="MBB6074328.1"/>
    <property type="molecule type" value="Genomic_DNA"/>
</dbReference>
<accession>A0A7W9WEQ2</accession>
<dbReference type="RefSeq" id="WP_184554390.1">
    <property type="nucleotide sequence ID" value="NZ_BAAARS010000001.1"/>
</dbReference>
<dbReference type="Proteomes" id="UP000591537">
    <property type="component" value="Unassembled WGS sequence"/>
</dbReference>